<proteinExistence type="predicted"/>
<organism evidence="3 4">
    <name type="scientific">Sphaerobolus stellatus (strain SS14)</name>
    <dbReference type="NCBI Taxonomy" id="990650"/>
    <lineage>
        <taxon>Eukaryota</taxon>
        <taxon>Fungi</taxon>
        <taxon>Dikarya</taxon>
        <taxon>Basidiomycota</taxon>
        <taxon>Agaricomycotina</taxon>
        <taxon>Agaricomycetes</taxon>
        <taxon>Phallomycetidae</taxon>
        <taxon>Geastrales</taxon>
        <taxon>Sphaerobolaceae</taxon>
        <taxon>Sphaerobolus</taxon>
    </lineage>
</organism>
<feature type="compositionally biased region" description="Basic and acidic residues" evidence="1">
    <location>
        <begin position="41"/>
        <end position="53"/>
    </location>
</feature>
<protein>
    <submittedName>
        <fullName evidence="3">Uncharacterized protein</fullName>
    </submittedName>
</protein>
<feature type="transmembrane region" description="Helical" evidence="2">
    <location>
        <begin position="157"/>
        <end position="178"/>
    </location>
</feature>
<keyword evidence="2" id="KW-0472">Membrane</keyword>
<evidence type="ECO:0000313" key="4">
    <source>
        <dbReference type="Proteomes" id="UP000054279"/>
    </source>
</evidence>
<feature type="compositionally biased region" description="Acidic residues" evidence="1">
    <location>
        <begin position="76"/>
        <end position="86"/>
    </location>
</feature>
<accession>A0A0C9UYP4</accession>
<feature type="transmembrane region" description="Helical" evidence="2">
    <location>
        <begin position="184"/>
        <end position="205"/>
    </location>
</feature>
<evidence type="ECO:0000313" key="3">
    <source>
        <dbReference type="EMBL" id="KIJ30270.1"/>
    </source>
</evidence>
<sequence>MSGPDTPKLFHKILKKIRASLSSVLAPKIASSHVDFFGGFDGDRDGRRARDSSNDDGGVYLSDNYENKVDYAGQDGDAEDGDGEGEEGPLAPGIYLAYSISNLKGLWRREEEAASTATAGAGEKNEESATEEYALVPESYLKFVRGDDEEDREDEWFCIYLHVSIALALLGVAGFESYSYSNSASFFLVLCLGLSLCHLGVWGTVGTSN</sequence>
<gene>
    <name evidence="3" type="ORF">M422DRAFT_268240</name>
</gene>
<reference evidence="3 4" key="1">
    <citation type="submission" date="2014-06" db="EMBL/GenBank/DDBJ databases">
        <title>Evolutionary Origins and Diversification of the Mycorrhizal Mutualists.</title>
        <authorList>
            <consortium name="DOE Joint Genome Institute"/>
            <consortium name="Mycorrhizal Genomics Consortium"/>
            <person name="Kohler A."/>
            <person name="Kuo A."/>
            <person name="Nagy L.G."/>
            <person name="Floudas D."/>
            <person name="Copeland A."/>
            <person name="Barry K.W."/>
            <person name="Cichocki N."/>
            <person name="Veneault-Fourrey C."/>
            <person name="LaButti K."/>
            <person name="Lindquist E.A."/>
            <person name="Lipzen A."/>
            <person name="Lundell T."/>
            <person name="Morin E."/>
            <person name="Murat C."/>
            <person name="Riley R."/>
            <person name="Ohm R."/>
            <person name="Sun H."/>
            <person name="Tunlid A."/>
            <person name="Henrissat B."/>
            <person name="Grigoriev I.V."/>
            <person name="Hibbett D.S."/>
            <person name="Martin F."/>
        </authorList>
    </citation>
    <scope>NUCLEOTIDE SEQUENCE [LARGE SCALE GENOMIC DNA]</scope>
    <source>
        <strain evidence="3 4">SS14</strain>
    </source>
</reference>
<dbReference type="AlphaFoldDB" id="A0A0C9UYP4"/>
<dbReference type="EMBL" id="KN837265">
    <property type="protein sequence ID" value="KIJ30270.1"/>
    <property type="molecule type" value="Genomic_DNA"/>
</dbReference>
<dbReference type="HOGENOM" id="CLU_1316144_0_0_1"/>
<dbReference type="Proteomes" id="UP000054279">
    <property type="component" value="Unassembled WGS sequence"/>
</dbReference>
<keyword evidence="2" id="KW-1133">Transmembrane helix</keyword>
<evidence type="ECO:0000256" key="2">
    <source>
        <dbReference type="SAM" id="Phobius"/>
    </source>
</evidence>
<name>A0A0C9UYP4_SPHS4</name>
<keyword evidence="4" id="KW-1185">Reference proteome</keyword>
<keyword evidence="2" id="KW-0812">Transmembrane</keyword>
<evidence type="ECO:0000256" key="1">
    <source>
        <dbReference type="SAM" id="MobiDB-lite"/>
    </source>
</evidence>
<feature type="region of interest" description="Disordered" evidence="1">
    <location>
        <begin position="39"/>
        <end position="86"/>
    </location>
</feature>